<evidence type="ECO:0000313" key="4">
    <source>
        <dbReference type="Proteomes" id="UP000183997"/>
    </source>
</evidence>
<organism evidence="3 4">
    <name type="scientific">Desulforamulus aeronauticus DSM 10349</name>
    <dbReference type="NCBI Taxonomy" id="1121421"/>
    <lineage>
        <taxon>Bacteria</taxon>
        <taxon>Bacillati</taxon>
        <taxon>Bacillota</taxon>
        <taxon>Clostridia</taxon>
        <taxon>Eubacteriales</taxon>
        <taxon>Peptococcaceae</taxon>
        <taxon>Desulforamulus</taxon>
    </lineage>
</organism>
<evidence type="ECO:0000313" key="3">
    <source>
        <dbReference type="EMBL" id="SHK08837.1"/>
    </source>
</evidence>
<gene>
    <name evidence="3" type="ORF">SAMN02745123_00658</name>
</gene>
<dbReference type="GO" id="GO:0005737">
    <property type="term" value="C:cytoplasm"/>
    <property type="evidence" value="ECO:0007669"/>
    <property type="project" value="UniProtKB-SubCell"/>
</dbReference>
<keyword evidence="4" id="KW-1185">Reference proteome</keyword>
<proteinExistence type="inferred from homology"/>
<comment type="similarity">
    <text evidence="2">Belongs to the UPF0291 family.</text>
</comment>
<dbReference type="Pfam" id="PF05979">
    <property type="entry name" value="DUF896"/>
    <property type="match status" value="1"/>
</dbReference>
<sequence>MKSAILYEIGFDEYCLVPHGNPCYTEFEVITIITKELVDKINALARKQRTEGLTPEEKEEQHALRQQYLAGIRGQVVDTLSRIKYVEDEPSCGCSNHDHQHHSPKSKGGCNCGCGGNHSDDKGHIH</sequence>
<protein>
    <recommendedName>
        <fullName evidence="2">UPF0291 protein SAMN02745123_00658</fullName>
    </recommendedName>
</protein>
<dbReference type="InterPro" id="IPR009242">
    <property type="entry name" value="DUF896"/>
</dbReference>
<name>A0A1M6PLW2_9FIRM</name>
<keyword evidence="1 2" id="KW-0963">Cytoplasm</keyword>
<dbReference type="PANTHER" id="PTHR37300:SF2">
    <property type="entry name" value="UPF0291 PROTEIN BC_1827"/>
    <property type="match status" value="1"/>
</dbReference>
<dbReference type="AlphaFoldDB" id="A0A1M6PLW2"/>
<dbReference type="HAMAP" id="MF_01103">
    <property type="entry name" value="UPF0291"/>
    <property type="match status" value="1"/>
</dbReference>
<comment type="subcellular location">
    <subcellularLocation>
        <location evidence="2">Cytoplasm</location>
    </subcellularLocation>
</comment>
<dbReference type="Proteomes" id="UP000183997">
    <property type="component" value="Unassembled WGS sequence"/>
</dbReference>
<dbReference type="RefSeq" id="WP_238456699.1">
    <property type="nucleotide sequence ID" value="NZ_FRAR01000006.1"/>
</dbReference>
<dbReference type="STRING" id="1121421.SAMN02745123_00658"/>
<dbReference type="EMBL" id="FRAR01000006">
    <property type="protein sequence ID" value="SHK08837.1"/>
    <property type="molecule type" value="Genomic_DNA"/>
</dbReference>
<evidence type="ECO:0000256" key="1">
    <source>
        <dbReference type="ARBA" id="ARBA00022490"/>
    </source>
</evidence>
<accession>A0A1M6PLW2</accession>
<dbReference type="Gene3D" id="1.10.287.540">
    <property type="entry name" value="Helix hairpin bin"/>
    <property type="match status" value="1"/>
</dbReference>
<dbReference type="PANTHER" id="PTHR37300">
    <property type="entry name" value="UPF0291 PROTEIN CBO2609/CLC_2481"/>
    <property type="match status" value="1"/>
</dbReference>
<dbReference type="SUPFAM" id="SSF158221">
    <property type="entry name" value="YnzC-like"/>
    <property type="match status" value="1"/>
</dbReference>
<reference evidence="4" key="1">
    <citation type="submission" date="2016-11" db="EMBL/GenBank/DDBJ databases">
        <authorList>
            <person name="Varghese N."/>
            <person name="Submissions S."/>
        </authorList>
    </citation>
    <scope>NUCLEOTIDE SEQUENCE [LARGE SCALE GENOMIC DNA]</scope>
    <source>
        <strain evidence="4">DSM 10349</strain>
    </source>
</reference>
<evidence type="ECO:0000256" key="2">
    <source>
        <dbReference type="HAMAP-Rule" id="MF_01103"/>
    </source>
</evidence>